<feature type="region of interest" description="Disordered" evidence="1">
    <location>
        <begin position="298"/>
        <end position="534"/>
    </location>
</feature>
<dbReference type="Proteomes" id="UP000749559">
    <property type="component" value="Unassembled WGS sequence"/>
</dbReference>
<dbReference type="Pfam" id="PF17824">
    <property type="entry name" value="DUF5586"/>
    <property type="match status" value="1"/>
</dbReference>
<evidence type="ECO:0000313" key="2">
    <source>
        <dbReference type="EMBL" id="CAH1772560.1"/>
    </source>
</evidence>
<feature type="compositionally biased region" description="Basic and acidic residues" evidence="1">
    <location>
        <begin position="92"/>
        <end position="101"/>
    </location>
</feature>
<feature type="region of interest" description="Disordered" evidence="1">
    <location>
        <begin position="75"/>
        <end position="119"/>
    </location>
</feature>
<dbReference type="EMBL" id="CAIIXF020000001">
    <property type="protein sequence ID" value="CAH1772560.1"/>
    <property type="molecule type" value="Genomic_DNA"/>
</dbReference>
<feature type="compositionally biased region" description="Polar residues" evidence="1">
    <location>
        <begin position="436"/>
        <end position="445"/>
    </location>
</feature>
<proteinExistence type="predicted"/>
<feature type="compositionally biased region" description="Basic and acidic residues" evidence="1">
    <location>
        <begin position="447"/>
        <end position="456"/>
    </location>
</feature>
<gene>
    <name evidence="2" type="ORF">OFUS_LOCUS306</name>
</gene>
<evidence type="ECO:0000313" key="3">
    <source>
        <dbReference type="Proteomes" id="UP000749559"/>
    </source>
</evidence>
<accession>A0A8J1UV67</accession>
<dbReference type="SUPFAM" id="SSF47391">
    <property type="entry name" value="Dimerization-anchoring domain of cAMP-dependent PK regulatory subunit"/>
    <property type="match status" value="1"/>
</dbReference>
<dbReference type="PANTHER" id="PTHR32000:SF3">
    <property type="entry name" value="RIKEN CDNA A830018L16 GENE"/>
    <property type="match status" value="1"/>
</dbReference>
<dbReference type="CDD" id="cd22980">
    <property type="entry name" value="DD_VEST1"/>
    <property type="match status" value="1"/>
</dbReference>
<feature type="compositionally biased region" description="Polar residues" evidence="1">
    <location>
        <begin position="520"/>
        <end position="534"/>
    </location>
</feature>
<dbReference type="AlphaFoldDB" id="A0A8J1UV67"/>
<evidence type="ECO:0000256" key="1">
    <source>
        <dbReference type="SAM" id="MobiDB-lite"/>
    </source>
</evidence>
<feature type="compositionally biased region" description="Polar residues" evidence="1">
    <location>
        <begin position="106"/>
        <end position="119"/>
    </location>
</feature>
<comment type="caution">
    <text evidence="2">The sequence shown here is derived from an EMBL/GenBank/DDBJ whole genome shotgun (WGS) entry which is preliminary data.</text>
</comment>
<feature type="region of interest" description="Disordered" evidence="1">
    <location>
        <begin position="260"/>
        <end position="281"/>
    </location>
</feature>
<feature type="compositionally biased region" description="Polar residues" evidence="1">
    <location>
        <begin position="411"/>
        <end position="427"/>
    </location>
</feature>
<name>A0A8J1UV67_OWEFU</name>
<reference evidence="2" key="1">
    <citation type="submission" date="2022-03" db="EMBL/GenBank/DDBJ databases">
        <authorList>
            <person name="Martin C."/>
        </authorList>
    </citation>
    <scope>NUCLEOTIDE SEQUENCE</scope>
</reference>
<dbReference type="InterPro" id="IPR040687">
    <property type="entry name" value="DUF5586"/>
</dbReference>
<dbReference type="OrthoDB" id="9945857at2759"/>
<protein>
    <submittedName>
        <fullName evidence="2">Uncharacterized protein</fullName>
    </submittedName>
</protein>
<keyword evidence="3" id="KW-1185">Reference proteome</keyword>
<dbReference type="PANTHER" id="PTHR32000">
    <property type="entry name" value="SIMILAR TO HYPOTHETICAL PROTEIN"/>
    <property type="match status" value="1"/>
</dbReference>
<organism evidence="2 3">
    <name type="scientific">Owenia fusiformis</name>
    <name type="common">Polychaete worm</name>
    <dbReference type="NCBI Taxonomy" id="6347"/>
    <lineage>
        <taxon>Eukaryota</taxon>
        <taxon>Metazoa</taxon>
        <taxon>Spiralia</taxon>
        <taxon>Lophotrochozoa</taxon>
        <taxon>Annelida</taxon>
        <taxon>Polychaeta</taxon>
        <taxon>Sedentaria</taxon>
        <taxon>Canalipalpata</taxon>
        <taxon>Sabellida</taxon>
        <taxon>Oweniida</taxon>
        <taxon>Oweniidae</taxon>
        <taxon>Owenia</taxon>
    </lineage>
</organism>
<sequence length="534" mass="59847">MAAQQRVQDYLKKHKIGALFEELMAKVIDKMPEEPVPYIIRVLQRKYGLSESDDFGQVRRSTGEYGDTFGVAKEKASYDKPWKTNSKRLKPKKSEDVENKRPAGGMSQSNEEWDSNTKTKSQNFDELFTETQQKKTAAIKKQTANSTSKNLWRTEAEDHDFTYQSSGYTGPRRAKTGEDSLASELIVTHSSRTKEDPIQTAAVTSGSKRKGQAVDAHKHRKKLEEMILSEQKAQDSGYYDEREEKDDALEVLENAGDLESEGISISKGQGVKVSRSQRRSPDEKVKVSICAMCAKVMSGQRGPQPSEPAMGTRFGELPDFDYETDRDFPSRPQSSVRYTPTPPSDVEDFESVSQVTGPRRPVWHNEDSDADTITPRKGTHMFSKVVDTDQHPEQPMYAGTRSPMSPKRATGTPSRSRSPGRNAQLSGTLPLRSVDMRSSYSNTQVADDEKSLEFMRKTWSPNTHSFDTEDEGRNMATPDILSKRTKGWQIPADDSDTSSVDWDKDGNVTGLKRHKPKTKSGLSASQGSRSGRQY</sequence>